<feature type="binding site" evidence="5">
    <location>
        <position position="25"/>
    </location>
    <ligand>
        <name>substrate</name>
    </ligand>
</feature>
<dbReference type="Proteomes" id="UP000183063">
    <property type="component" value="Unassembled WGS sequence"/>
</dbReference>
<dbReference type="Proteomes" id="UP000198939">
    <property type="component" value="Unassembled WGS sequence"/>
</dbReference>
<accession>A0A1H8RS94</accession>
<protein>
    <recommendedName>
        <fullName evidence="5 6">L-rhamnose mutarotase</fullName>
        <ecNumber evidence="5 6">5.1.3.32</ecNumber>
    </recommendedName>
    <alternativeName>
        <fullName evidence="5">Rhamnose 1-epimerase</fullName>
    </alternativeName>
    <alternativeName>
        <fullName evidence="5">Type-3 mutarotase</fullName>
    </alternativeName>
</protein>
<dbReference type="Gene3D" id="3.30.70.100">
    <property type="match status" value="1"/>
</dbReference>
<sequence length="111" mass="12802">MNGYQMTLEKHAFKMTLNPGMEAEYRKRHDEIWPELVELLHQSGASDYSIHLDRETNTLFGVLTRPADHTMASLPDHPVMKKWWAHMADIMATNPDNSPVQSDLVTVFHMP</sequence>
<proteinExistence type="inferred from homology"/>
<evidence type="ECO:0000313" key="9">
    <source>
        <dbReference type="Proteomes" id="UP000183063"/>
    </source>
</evidence>
<evidence type="ECO:0000313" key="8">
    <source>
        <dbReference type="EMBL" id="SEO69489.1"/>
    </source>
</evidence>
<dbReference type="EMBL" id="FNXB01000025">
    <property type="protein sequence ID" value="SEI08588.1"/>
    <property type="molecule type" value="Genomic_DNA"/>
</dbReference>
<dbReference type="HAMAP" id="MF_01663">
    <property type="entry name" value="L_rham_rotase"/>
    <property type="match status" value="1"/>
</dbReference>
<dbReference type="STRING" id="501024.RTCCBAU85039_4351"/>
<evidence type="ECO:0000256" key="2">
    <source>
        <dbReference type="ARBA" id="ARBA00023235"/>
    </source>
</evidence>
<feature type="active site" description="Proton donor" evidence="5">
    <location>
        <position position="29"/>
    </location>
</feature>
<dbReference type="PANTHER" id="PTHR34389:SF2">
    <property type="entry name" value="L-RHAMNOSE MUTAROTASE"/>
    <property type="match status" value="1"/>
</dbReference>
<evidence type="ECO:0000256" key="4">
    <source>
        <dbReference type="ARBA" id="ARBA00023308"/>
    </source>
</evidence>
<feature type="binding site" evidence="5">
    <location>
        <position position="48"/>
    </location>
    <ligand>
        <name>substrate</name>
    </ligand>
</feature>
<comment type="subcellular location">
    <subcellularLocation>
        <location evidence="5">Cytoplasm</location>
    </subcellularLocation>
</comment>
<name>A0A1H8RS94_9HYPH</name>
<dbReference type="EMBL" id="FOCV01000022">
    <property type="protein sequence ID" value="SEO69489.1"/>
    <property type="molecule type" value="Genomic_DNA"/>
</dbReference>
<keyword evidence="4 5" id="KW-0684">Rhamnose metabolism</keyword>
<feature type="binding site" evidence="5">
    <location>
        <begin position="83"/>
        <end position="84"/>
    </location>
    <ligand>
        <name>substrate</name>
    </ligand>
</feature>
<dbReference type="GO" id="GO:0005737">
    <property type="term" value="C:cytoplasm"/>
    <property type="evidence" value="ECO:0007669"/>
    <property type="project" value="UniProtKB-SubCell"/>
</dbReference>
<keyword evidence="2 5" id="KW-0413">Isomerase</keyword>
<comment type="subunit">
    <text evidence="5">Homodimer.</text>
</comment>
<evidence type="ECO:0000256" key="5">
    <source>
        <dbReference type="HAMAP-Rule" id="MF_01663"/>
    </source>
</evidence>
<dbReference type="EC" id="5.1.3.32" evidence="5 6"/>
<dbReference type="UniPathway" id="UPA00125"/>
<evidence type="ECO:0000313" key="7">
    <source>
        <dbReference type="EMBL" id="SEI08588.1"/>
    </source>
</evidence>
<reference evidence="8 10" key="1">
    <citation type="submission" date="2016-10" db="EMBL/GenBank/DDBJ databases">
        <authorList>
            <person name="Varghese N."/>
            <person name="Submissions S."/>
        </authorList>
    </citation>
    <scope>NUCLEOTIDE SEQUENCE [LARGE SCALE GENOMIC DNA]</scope>
    <source>
        <strain evidence="8 10">CGMCC 1.7071</strain>
    </source>
</reference>
<comment type="similarity">
    <text evidence="5">Belongs to the rhamnose mutarotase family.</text>
</comment>
<dbReference type="InterPro" id="IPR013448">
    <property type="entry name" value="L-rhamnose_mutarotase"/>
</dbReference>
<evidence type="ECO:0000256" key="6">
    <source>
        <dbReference type="NCBIfam" id="TIGR02625"/>
    </source>
</evidence>
<dbReference type="NCBIfam" id="TIGR02625">
    <property type="entry name" value="YiiL_rotase"/>
    <property type="match status" value="1"/>
</dbReference>
<evidence type="ECO:0000256" key="3">
    <source>
        <dbReference type="ARBA" id="ARBA00023277"/>
    </source>
</evidence>
<dbReference type="AlphaFoldDB" id="A0A1H8RS94"/>
<evidence type="ECO:0000313" key="10">
    <source>
        <dbReference type="Proteomes" id="UP000198939"/>
    </source>
</evidence>
<dbReference type="PANTHER" id="PTHR34389">
    <property type="entry name" value="L-RHAMNOSE MUTAROTASE"/>
    <property type="match status" value="1"/>
</dbReference>
<dbReference type="SUPFAM" id="SSF54909">
    <property type="entry name" value="Dimeric alpha+beta barrel"/>
    <property type="match status" value="1"/>
</dbReference>
<dbReference type="GO" id="GO:0062192">
    <property type="term" value="F:L-rhamnose mutarotase activity"/>
    <property type="evidence" value="ECO:0007669"/>
    <property type="project" value="UniProtKB-UniRule"/>
</dbReference>
<keyword evidence="3 5" id="KW-0119">Carbohydrate metabolism</keyword>
<dbReference type="InterPro" id="IPR011008">
    <property type="entry name" value="Dimeric_a/b-barrel"/>
</dbReference>
<dbReference type="GO" id="GO:0019301">
    <property type="term" value="P:rhamnose catabolic process"/>
    <property type="evidence" value="ECO:0007669"/>
    <property type="project" value="UniProtKB-UniRule"/>
</dbReference>
<reference evidence="7" key="3">
    <citation type="submission" date="2016-10" db="EMBL/GenBank/DDBJ databases">
        <authorList>
            <person name="de Groot N.N."/>
        </authorList>
    </citation>
    <scope>NUCLEOTIDE SEQUENCE [LARGE SCALE GENOMIC DNA]</scope>
    <source>
        <strain evidence="7">CCBAU85039</strain>
    </source>
</reference>
<keyword evidence="10" id="KW-1185">Reference proteome</keyword>
<comment type="catalytic activity">
    <reaction evidence="5">
        <text>alpha-L-rhamnose = beta-L-rhamnose</text>
        <dbReference type="Rhea" id="RHEA:25584"/>
        <dbReference type="ChEBI" id="CHEBI:27586"/>
        <dbReference type="ChEBI" id="CHEBI:27907"/>
        <dbReference type="EC" id="5.1.3.32"/>
    </reaction>
</comment>
<dbReference type="Pfam" id="PF05336">
    <property type="entry name" value="rhaM"/>
    <property type="match status" value="1"/>
</dbReference>
<gene>
    <name evidence="5 7" type="primary">rhaM</name>
    <name evidence="7" type="ORF">RTCCBAU85039_4351</name>
    <name evidence="8" type="ORF">SAMN05216228_102251</name>
</gene>
<evidence type="ECO:0000256" key="1">
    <source>
        <dbReference type="ARBA" id="ARBA00022490"/>
    </source>
</evidence>
<organism evidence="7 9">
    <name type="scientific">Rhizobium tibeticum</name>
    <dbReference type="NCBI Taxonomy" id="501024"/>
    <lineage>
        <taxon>Bacteria</taxon>
        <taxon>Pseudomonadati</taxon>
        <taxon>Pseudomonadota</taxon>
        <taxon>Alphaproteobacteria</taxon>
        <taxon>Hyphomicrobiales</taxon>
        <taxon>Rhizobiaceae</taxon>
        <taxon>Rhizobium/Agrobacterium group</taxon>
        <taxon>Rhizobium</taxon>
    </lineage>
</organism>
<dbReference type="InterPro" id="IPR008000">
    <property type="entry name" value="Rham/fucose_mutarotase"/>
</dbReference>
<comment type="function">
    <text evidence="5">Involved in the anomeric conversion of L-rhamnose.</text>
</comment>
<comment type="pathway">
    <text evidence="5">Carbohydrate metabolism; L-rhamnose metabolism.</text>
</comment>
<keyword evidence="1 5" id="KW-0963">Cytoplasm</keyword>
<reference evidence="9" key="2">
    <citation type="submission" date="2016-10" db="EMBL/GenBank/DDBJ databases">
        <authorList>
            <person name="Wibberg D."/>
        </authorList>
    </citation>
    <scope>NUCLEOTIDE SEQUENCE [LARGE SCALE GENOMIC DNA]</scope>
</reference>